<gene>
    <name evidence="1" type="primary">rpl36_2</name>
    <name evidence="1" type="ORF">DSO57_1039236</name>
</gene>
<organism evidence="1 2">
    <name type="scientific">Entomophthora muscae</name>
    <dbReference type="NCBI Taxonomy" id="34485"/>
    <lineage>
        <taxon>Eukaryota</taxon>
        <taxon>Fungi</taxon>
        <taxon>Fungi incertae sedis</taxon>
        <taxon>Zoopagomycota</taxon>
        <taxon>Entomophthoromycotina</taxon>
        <taxon>Entomophthoromycetes</taxon>
        <taxon>Entomophthorales</taxon>
        <taxon>Entomophthoraceae</taxon>
        <taxon>Entomophthora</taxon>
    </lineage>
</organism>
<dbReference type="Proteomes" id="UP001165960">
    <property type="component" value="Unassembled WGS sequence"/>
</dbReference>
<keyword evidence="2" id="KW-1185">Reference proteome</keyword>
<proteinExistence type="predicted"/>
<evidence type="ECO:0000313" key="2">
    <source>
        <dbReference type="Proteomes" id="UP001165960"/>
    </source>
</evidence>
<sequence length="118" mass="13588">MPVIKERSGIVIGANKGHKTTIRELKEKPSYRKGVSKYLLAKSNLIKRAGKRTIFVRELVREVAGFAPYERRVMELLKNSKDKRARKLAKKRLGTLLRAKKKVEELSNIIAESRRAHH</sequence>
<accession>A0ACC2UJ33</accession>
<evidence type="ECO:0000313" key="1">
    <source>
        <dbReference type="EMBL" id="KAJ9086853.1"/>
    </source>
</evidence>
<name>A0ACC2UJ33_9FUNG</name>
<reference evidence="1" key="1">
    <citation type="submission" date="2022-04" db="EMBL/GenBank/DDBJ databases">
        <title>Genome of the entomopathogenic fungus Entomophthora muscae.</title>
        <authorList>
            <person name="Elya C."/>
            <person name="Lovett B.R."/>
            <person name="Lee E."/>
            <person name="Macias A.M."/>
            <person name="Hajek A.E."/>
            <person name="De Bivort B.L."/>
            <person name="Kasson M.T."/>
            <person name="De Fine Licht H.H."/>
            <person name="Stajich J.E."/>
        </authorList>
    </citation>
    <scope>NUCLEOTIDE SEQUENCE</scope>
    <source>
        <strain evidence="1">Berkeley</strain>
    </source>
</reference>
<comment type="caution">
    <text evidence="1">The sequence shown here is derived from an EMBL/GenBank/DDBJ whole genome shotgun (WGS) entry which is preliminary data.</text>
</comment>
<keyword evidence="1" id="KW-0689">Ribosomal protein</keyword>
<protein>
    <submittedName>
        <fullName evidence="1">Ribosomal protein L36, variant 2</fullName>
    </submittedName>
</protein>
<dbReference type="EMBL" id="QTSX02000613">
    <property type="protein sequence ID" value="KAJ9086853.1"/>
    <property type="molecule type" value="Genomic_DNA"/>
</dbReference>
<keyword evidence="1" id="KW-0687">Ribonucleoprotein</keyword>